<evidence type="ECO:0000313" key="7">
    <source>
        <dbReference type="Proteomes" id="UP000503339"/>
    </source>
</evidence>
<evidence type="ECO:0000256" key="4">
    <source>
        <dbReference type="SAM" id="SignalP"/>
    </source>
</evidence>
<dbReference type="Gene3D" id="3.40.50.2300">
    <property type="match status" value="2"/>
</dbReference>
<dbReference type="Proteomes" id="UP000503339">
    <property type="component" value="Chromosome"/>
</dbReference>
<dbReference type="AlphaFoldDB" id="A0A6M7UJH8"/>
<evidence type="ECO:0000256" key="1">
    <source>
        <dbReference type="ARBA" id="ARBA00004196"/>
    </source>
</evidence>
<dbReference type="SUPFAM" id="SSF53822">
    <property type="entry name" value="Periplasmic binding protein-like I"/>
    <property type="match status" value="1"/>
</dbReference>
<sequence>MSILRISTGVVSGTMIKSAAAGLVLLGTAFAVTGQASADEVIVGLVTKTEVNPFFVKMRQAAEEEAKAKGVKLIARAGKFDGDNEGQVTAIEDLISAGAKGILVTPNNSTGMLGIIKKARDAGVLVIALDTATDPADAVDATFATDNFEAGVQQGTYARKALGDKKPVLAMLDGTPGGTVDTFRHNGYLKGFGLAEGDPAIAGSAITNGAQDKGQVGMENLLSKNGDINAVYTINEPAAAGGYAALKSFGKEADVVLTSIDGGCAGVRDVKAGKIAATVMQFPYKMAAMGVDAVVDYAASGKKPSGFVNTGSFLITDKPIAGIESKDTEWGLKNCWGD</sequence>
<dbReference type="RefSeq" id="WP_081294073.1">
    <property type="nucleotide sequence ID" value="NZ_CP033361.1"/>
</dbReference>
<evidence type="ECO:0000256" key="2">
    <source>
        <dbReference type="ARBA" id="ARBA00007639"/>
    </source>
</evidence>
<dbReference type="InterPro" id="IPR025997">
    <property type="entry name" value="SBP_2_dom"/>
</dbReference>
<dbReference type="PANTHER" id="PTHR46847">
    <property type="entry name" value="D-ALLOSE-BINDING PERIPLASMIC PROTEIN-RELATED"/>
    <property type="match status" value="1"/>
</dbReference>
<gene>
    <name evidence="6" type="ORF">EB233_12780</name>
</gene>
<dbReference type="Pfam" id="PF13407">
    <property type="entry name" value="Peripla_BP_4"/>
    <property type="match status" value="1"/>
</dbReference>
<keyword evidence="3 4" id="KW-0732">Signal</keyword>
<organism evidence="6 7">
    <name type="scientific">Mesorhizobium erdmanii</name>
    <dbReference type="NCBI Taxonomy" id="1777866"/>
    <lineage>
        <taxon>Bacteria</taxon>
        <taxon>Pseudomonadati</taxon>
        <taxon>Pseudomonadota</taxon>
        <taxon>Alphaproteobacteria</taxon>
        <taxon>Hyphomicrobiales</taxon>
        <taxon>Phyllobacteriaceae</taxon>
        <taxon>Mesorhizobium</taxon>
    </lineage>
</organism>
<reference evidence="6 7" key="1">
    <citation type="submission" date="2018-10" db="EMBL/GenBank/DDBJ databases">
        <authorList>
            <person name="Perry B.J."/>
            <person name="Sullivan J.T."/>
            <person name="Murphy R.J.T."/>
            <person name="Ramsay J.P."/>
            <person name="Ronson C.W."/>
        </authorList>
    </citation>
    <scope>NUCLEOTIDE SEQUENCE [LARGE SCALE GENOMIC DNA]</scope>
    <source>
        <strain evidence="6 7">NZP2014</strain>
    </source>
</reference>
<proteinExistence type="inferred from homology"/>
<keyword evidence="7" id="KW-1185">Reference proteome</keyword>
<protein>
    <submittedName>
        <fullName evidence="6">Sugar ABC transporter substrate-binding protein</fullName>
    </submittedName>
</protein>
<comment type="similarity">
    <text evidence="2">Belongs to the bacterial solute-binding protein 2 family.</text>
</comment>
<feature type="signal peptide" evidence="4">
    <location>
        <begin position="1"/>
        <end position="38"/>
    </location>
</feature>
<accession>A0A6M7UJH8</accession>
<evidence type="ECO:0000256" key="3">
    <source>
        <dbReference type="ARBA" id="ARBA00022729"/>
    </source>
</evidence>
<comment type="subcellular location">
    <subcellularLocation>
        <location evidence="1">Cell envelope</location>
    </subcellularLocation>
</comment>
<feature type="chain" id="PRO_5026930430" evidence="4">
    <location>
        <begin position="39"/>
        <end position="338"/>
    </location>
</feature>
<dbReference type="GO" id="GO:0030246">
    <property type="term" value="F:carbohydrate binding"/>
    <property type="evidence" value="ECO:0007669"/>
    <property type="project" value="UniProtKB-ARBA"/>
</dbReference>
<dbReference type="EMBL" id="CP033361">
    <property type="protein sequence ID" value="QKC76300.1"/>
    <property type="molecule type" value="Genomic_DNA"/>
</dbReference>
<dbReference type="KEGG" id="merd:EB233_12780"/>
<evidence type="ECO:0000259" key="5">
    <source>
        <dbReference type="Pfam" id="PF13407"/>
    </source>
</evidence>
<evidence type="ECO:0000313" key="6">
    <source>
        <dbReference type="EMBL" id="QKC76300.1"/>
    </source>
</evidence>
<dbReference type="InterPro" id="IPR028082">
    <property type="entry name" value="Peripla_BP_I"/>
</dbReference>
<feature type="domain" description="Periplasmic binding protein" evidence="5">
    <location>
        <begin position="43"/>
        <end position="302"/>
    </location>
</feature>
<dbReference type="GO" id="GO:0030313">
    <property type="term" value="C:cell envelope"/>
    <property type="evidence" value="ECO:0007669"/>
    <property type="project" value="UniProtKB-SubCell"/>
</dbReference>
<dbReference type="PANTHER" id="PTHR46847:SF1">
    <property type="entry name" value="D-ALLOSE-BINDING PERIPLASMIC PROTEIN-RELATED"/>
    <property type="match status" value="1"/>
</dbReference>
<name>A0A6M7UJH8_9HYPH</name>